<dbReference type="RefSeq" id="WP_000255659.1">
    <property type="nucleotide sequence ID" value="NZ_CATNNT010000009.1"/>
</dbReference>
<sequence>MVTDNRSLMSSAHQKAFSLATQLPPETIKACRELTELSIAGEISLEQLHSLLAGAVTDELSGVDVMTEELEFRIKSILTGKA</sequence>
<gene>
    <name evidence="1" type="ORF">SAMEA2054241_00814</name>
</gene>
<dbReference type="AlphaFoldDB" id="A0A8B4CA68"/>
<reference evidence="1 2" key="1">
    <citation type="submission" date="2017-01" db="EMBL/GenBank/DDBJ databases">
        <authorList>
            <consortium name="Pathogen Informatics"/>
        </authorList>
    </citation>
    <scope>NUCLEOTIDE SEQUENCE [LARGE SCALE GENOMIC DNA]</scope>
    <source>
        <strain evidence="1 2">2090STDY5461769</strain>
    </source>
</reference>
<evidence type="ECO:0000313" key="1">
    <source>
        <dbReference type="EMBL" id="SIW92421.1"/>
    </source>
</evidence>
<organism evidence="1 2">
    <name type="scientific">Shigella sonnei</name>
    <dbReference type="NCBI Taxonomy" id="624"/>
    <lineage>
        <taxon>Bacteria</taxon>
        <taxon>Pseudomonadati</taxon>
        <taxon>Pseudomonadota</taxon>
        <taxon>Gammaproteobacteria</taxon>
        <taxon>Enterobacterales</taxon>
        <taxon>Enterobacteriaceae</taxon>
        <taxon>Shigella</taxon>
    </lineage>
</organism>
<proteinExistence type="predicted"/>
<accession>A0A8B4CA68</accession>
<comment type="caution">
    <text evidence="1">The sequence shown here is derived from an EMBL/GenBank/DDBJ whole genome shotgun (WGS) entry which is preliminary data.</text>
</comment>
<evidence type="ECO:0000313" key="2">
    <source>
        <dbReference type="Proteomes" id="UP000187708"/>
    </source>
</evidence>
<dbReference type="EMBL" id="FTSV01000015">
    <property type="protein sequence ID" value="SIW92421.1"/>
    <property type="molecule type" value="Genomic_DNA"/>
</dbReference>
<dbReference type="Proteomes" id="UP000187708">
    <property type="component" value="Unassembled WGS sequence"/>
</dbReference>
<name>A0A8B4CA68_SHISO</name>
<protein>
    <submittedName>
        <fullName evidence="1">Terminase small subunit</fullName>
    </submittedName>
</protein>